<dbReference type="PANTHER" id="PTHR47595:SF1">
    <property type="entry name" value="MYB_SANT-LIKE DNA-BINDING DOMAIN-CONTAINING PROTEIN"/>
    <property type="match status" value="1"/>
</dbReference>
<evidence type="ECO:0000313" key="2">
    <source>
        <dbReference type="EMBL" id="KYQ47794.1"/>
    </source>
</evidence>
<proteinExistence type="predicted"/>
<dbReference type="InterPro" id="IPR044822">
    <property type="entry name" value="Myb_DNA-bind_4"/>
</dbReference>
<dbReference type="AlphaFoldDB" id="A0A151WIZ3"/>
<gene>
    <name evidence="2" type="ORF">ALC60_13175</name>
</gene>
<organism evidence="2 3">
    <name type="scientific">Mycetomoellerius zeteki</name>
    <dbReference type="NCBI Taxonomy" id="64791"/>
    <lineage>
        <taxon>Eukaryota</taxon>
        <taxon>Metazoa</taxon>
        <taxon>Ecdysozoa</taxon>
        <taxon>Arthropoda</taxon>
        <taxon>Hexapoda</taxon>
        <taxon>Insecta</taxon>
        <taxon>Pterygota</taxon>
        <taxon>Neoptera</taxon>
        <taxon>Endopterygota</taxon>
        <taxon>Hymenoptera</taxon>
        <taxon>Apocrita</taxon>
        <taxon>Aculeata</taxon>
        <taxon>Formicoidea</taxon>
        <taxon>Formicidae</taxon>
        <taxon>Myrmicinae</taxon>
        <taxon>Mycetomoellerius</taxon>
    </lineage>
</organism>
<dbReference type="PANTHER" id="PTHR47595">
    <property type="entry name" value="HEAT SHOCK 70 KDA PROTEIN 14"/>
    <property type="match status" value="1"/>
</dbReference>
<dbReference type="Gene3D" id="1.10.10.60">
    <property type="entry name" value="Homeodomain-like"/>
    <property type="match status" value="1"/>
</dbReference>
<feature type="domain" description="Myb/SANT-like DNA-binding" evidence="1">
    <location>
        <begin position="21"/>
        <end position="111"/>
    </location>
</feature>
<dbReference type="STRING" id="64791.A0A151WIZ3"/>
<sequence>MLTSYFENILFNSCGKKLKGTNWTETETRCFLNLCIEKRIIQMMDGKRHKHIDIYNSLEPSMKEMGFIKTGAQMKMKLKHLKEMYFKCKRNNNTSGASRQTFAFYDEMEQLYCGRPSVQAITNIGIDSTDNNIQGM</sequence>
<dbReference type="Proteomes" id="UP000075809">
    <property type="component" value="Unassembled WGS sequence"/>
</dbReference>
<accession>A0A151WIZ3</accession>
<protein>
    <submittedName>
        <fullName evidence="2">Zinc finger protein with KRAB and SCAN domains 2</fullName>
    </submittedName>
</protein>
<keyword evidence="3" id="KW-1185">Reference proteome</keyword>
<dbReference type="Pfam" id="PF13837">
    <property type="entry name" value="Myb_DNA-bind_4"/>
    <property type="match status" value="1"/>
</dbReference>
<evidence type="ECO:0000313" key="3">
    <source>
        <dbReference type="Proteomes" id="UP000075809"/>
    </source>
</evidence>
<reference evidence="2 3" key="1">
    <citation type="submission" date="2015-09" db="EMBL/GenBank/DDBJ databases">
        <title>Trachymyrmex zeteki WGS genome.</title>
        <authorList>
            <person name="Nygaard S."/>
            <person name="Hu H."/>
            <person name="Boomsma J."/>
            <person name="Zhang G."/>
        </authorList>
    </citation>
    <scope>NUCLEOTIDE SEQUENCE [LARGE SCALE GENOMIC DNA]</scope>
    <source>
        <strain evidence="2">Tzet28-1</strain>
        <tissue evidence="2">Whole body</tissue>
    </source>
</reference>
<name>A0A151WIZ3_9HYME</name>
<evidence type="ECO:0000259" key="1">
    <source>
        <dbReference type="Pfam" id="PF13837"/>
    </source>
</evidence>
<dbReference type="EMBL" id="KQ983060">
    <property type="protein sequence ID" value="KYQ47794.1"/>
    <property type="molecule type" value="Genomic_DNA"/>
</dbReference>